<organism evidence="1 2">
    <name type="scientific">Segniliparus rugosus (strain ATCC BAA-974 / DSM 45345 / CCUG 50838 / CIP 108380 / JCM 13579 / CDC 945)</name>
    <dbReference type="NCBI Taxonomy" id="679197"/>
    <lineage>
        <taxon>Bacteria</taxon>
        <taxon>Bacillati</taxon>
        <taxon>Actinomycetota</taxon>
        <taxon>Actinomycetes</taxon>
        <taxon>Mycobacteriales</taxon>
        <taxon>Segniliparaceae</taxon>
        <taxon>Segniliparus</taxon>
    </lineage>
</organism>
<gene>
    <name evidence="1" type="ORF">HMPREF9336_01902</name>
</gene>
<protein>
    <submittedName>
        <fullName evidence="1">Uncharacterized protein</fullName>
    </submittedName>
</protein>
<dbReference type="AlphaFoldDB" id="E5XR00"/>
<dbReference type="EMBL" id="ACZI02000002">
    <property type="protein sequence ID" value="EFV13240.1"/>
    <property type="molecule type" value="Genomic_DNA"/>
</dbReference>
<evidence type="ECO:0000313" key="1">
    <source>
        <dbReference type="EMBL" id="EFV13240.1"/>
    </source>
</evidence>
<name>E5XR00_SEGRC</name>
<comment type="caution">
    <text evidence="1">The sequence shown here is derived from an EMBL/GenBank/DDBJ whole genome shotgun (WGS) entry which is preliminary data.</text>
</comment>
<dbReference type="RefSeq" id="WP_007469774.1">
    <property type="nucleotide sequence ID" value="NZ_KI391953.1"/>
</dbReference>
<sequence>MLDSPHPASGYDPTINRERAEYARSVAAKFQEAAEEAEDAAIRQRLSDVAKAAGWLGDYIDSLGPDGRIDPLNAAYGRFDKAGLALNELCPLRLDD</sequence>
<reference evidence="1 2" key="1">
    <citation type="journal article" date="2011" name="Stand. Genomic Sci.">
        <title>High quality draft genome sequence of Segniliparus rugosus CDC 945(T)= (ATCC BAA-974(T)).</title>
        <authorList>
            <person name="Earl A.M."/>
            <person name="Desjardins C.A."/>
            <person name="Fitzgerald M.G."/>
            <person name="Arachchi H.M."/>
            <person name="Zeng Q."/>
            <person name="Mehta T."/>
            <person name="Griggs A."/>
            <person name="Birren B.W."/>
            <person name="Toney N.C."/>
            <person name="Carr J."/>
            <person name="Posey J."/>
            <person name="Butler W.R."/>
        </authorList>
    </citation>
    <scope>NUCLEOTIDE SEQUENCE [LARGE SCALE GENOMIC DNA]</scope>
    <source>
        <strain evidence="2">ATCC BAA-974 / DSM 45345 / CCUG 50838 / CIP 108380 / JCM 13579 / CDC 945</strain>
    </source>
</reference>
<dbReference type="HOGENOM" id="CLU_2358117_0_0_11"/>
<proteinExistence type="predicted"/>
<evidence type="ECO:0000313" key="2">
    <source>
        <dbReference type="Proteomes" id="UP000004816"/>
    </source>
</evidence>
<accession>E5XR00</accession>
<keyword evidence="2" id="KW-1185">Reference proteome</keyword>
<dbReference type="Proteomes" id="UP000004816">
    <property type="component" value="Unassembled WGS sequence"/>
</dbReference>